<reference evidence="2" key="1">
    <citation type="submission" date="2018-01" db="EMBL/GenBank/DDBJ databases">
        <authorList>
            <person name="Li J."/>
        </authorList>
    </citation>
    <scope>NUCLEOTIDE SEQUENCE [LARGE SCALE GENOMIC DNA]</scope>
    <source>
        <strain evidence="2">592</strain>
    </source>
</reference>
<keyword evidence="1" id="KW-0808">Transferase</keyword>
<dbReference type="OrthoDB" id="708224at2"/>
<dbReference type="InterPro" id="IPR041561">
    <property type="entry name" value="PglD_N"/>
</dbReference>
<proteinExistence type="predicted"/>
<dbReference type="SUPFAM" id="SSF51161">
    <property type="entry name" value="Trimeric LpxA-like enzymes"/>
    <property type="match status" value="1"/>
</dbReference>
<organism evidence="1 2">
    <name type="scientific">Aeromicrobium chenweiae</name>
    <dbReference type="NCBI Taxonomy" id="2079793"/>
    <lineage>
        <taxon>Bacteria</taxon>
        <taxon>Bacillati</taxon>
        <taxon>Actinomycetota</taxon>
        <taxon>Actinomycetes</taxon>
        <taxon>Propionibacteriales</taxon>
        <taxon>Nocardioidaceae</taxon>
        <taxon>Aeromicrobium</taxon>
    </lineage>
</organism>
<dbReference type="AlphaFoldDB" id="A0A2S0WIN3"/>
<dbReference type="PANTHER" id="PTHR43300">
    <property type="entry name" value="ACETYLTRANSFERASE"/>
    <property type="match status" value="1"/>
</dbReference>
<accession>A0A2S0WIN3</accession>
<name>A0A2S0WIN3_9ACTN</name>
<dbReference type="PANTHER" id="PTHR43300:SF7">
    <property type="entry name" value="UDP-N-ACETYLBACILLOSAMINE N-ACETYLTRANSFERASE"/>
    <property type="match status" value="1"/>
</dbReference>
<dbReference type="KEGG" id="aez:C3E78_02590"/>
<dbReference type="InterPro" id="IPR011004">
    <property type="entry name" value="Trimer_LpxA-like_sf"/>
</dbReference>
<dbReference type="EMBL" id="CP026952">
    <property type="protein sequence ID" value="AWB91198.1"/>
    <property type="molecule type" value="Genomic_DNA"/>
</dbReference>
<dbReference type="InterPro" id="IPR050179">
    <property type="entry name" value="Trans_hexapeptide_repeat"/>
</dbReference>
<sequence length="211" mass="21066">MHDLVIIGCGGFGRESADVVDAINRSAPTWNLLGFVDDDPSAENVARVRRRGAALLGGLEAFSSRGRGVHYAIGIGDAPTRERVASVAEAAGMVPATLVHPWAAIGADADIGEGVVVCAYAQIGSDVSIGRHVHLDRASQIGHDCAVEDFVTVHPAAVVSGGCVLGPGAELGTGSTILPGTAVGAHAVVGAAACVVKDVPPGVTVKGVPAG</sequence>
<dbReference type="Pfam" id="PF17836">
    <property type="entry name" value="PglD_N"/>
    <property type="match status" value="1"/>
</dbReference>
<dbReference type="Gene3D" id="2.160.10.10">
    <property type="entry name" value="Hexapeptide repeat proteins"/>
    <property type="match status" value="1"/>
</dbReference>
<dbReference type="CDD" id="cd03360">
    <property type="entry name" value="LbH_AT_putative"/>
    <property type="match status" value="1"/>
</dbReference>
<protein>
    <submittedName>
        <fullName evidence="1">Sugar acetyltransferase</fullName>
    </submittedName>
</protein>
<evidence type="ECO:0000313" key="1">
    <source>
        <dbReference type="EMBL" id="AWB91198.1"/>
    </source>
</evidence>
<dbReference type="RefSeq" id="WP_108576844.1">
    <property type="nucleotide sequence ID" value="NZ_CP026952.1"/>
</dbReference>
<gene>
    <name evidence="1" type="ORF">C3E78_02590</name>
</gene>
<dbReference type="NCBIfam" id="TIGR03570">
    <property type="entry name" value="NeuD_NnaD"/>
    <property type="match status" value="1"/>
</dbReference>
<dbReference type="Proteomes" id="UP000244384">
    <property type="component" value="Chromosome"/>
</dbReference>
<keyword evidence="2" id="KW-1185">Reference proteome</keyword>
<dbReference type="Gene3D" id="3.40.50.20">
    <property type="match status" value="1"/>
</dbReference>
<evidence type="ECO:0000313" key="2">
    <source>
        <dbReference type="Proteomes" id="UP000244384"/>
    </source>
</evidence>
<dbReference type="GO" id="GO:0016740">
    <property type="term" value="F:transferase activity"/>
    <property type="evidence" value="ECO:0007669"/>
    <property type="project" value="UniProtKB-KW"/>
</dbReference>
<dbReference type="InterPro" id="IPR020019">
    <property type="entry name" value="AcTrfase_PglD-like"/>
</dbReference>
<accession>A0A5F2ERL9</accession>